<name>A0A2H0WC02_9BACT</name>
<evidence type="ECO:0000313" key="1">
    <source>
        <dbReference type="EMBL" id="PIS09429.1"/>
    </source>
</evidence>
<accession>A0A2H0WC02</accession>
<protein>
    <submittedName>
        <fullName evidence="1">Uncharacterized protein</fullName>
    </submittedName>
</protein>
<gene>
    <name evidence="1" type="ORF">COT75_01365</name>
</gene>
<sequence>MNKFEQLRKLADLGQAMEPTDEVNLTWEELAQSLGVKVGEDGNLNGVDMFNACLQVQSNEAVQALPTEQRVRVIRSVGDALSALQSGSLE</sequence>
<dbReference type="AlphaFoldDB" id="A0A2H0WC02"/>
<dbReference type="Proteomes" id="UP000230093">
    <property type="component" value="Unassembled WGS sequence"/>
</dbReference>
<dbReference type="EMBL" id="PEZT01000009">
    <property type="protein sequence ID" value="PIS09429.1"/>
    <property type="molecule type" value="Genomic_DNA"/>
</dbReference>
<proteinExistence type="predicted"/>
<organism evidence="1 2">
    <name type="scientific">Candidatus Beckwithbacteria bacterium CG10_big_fil_rev_8_21_14_0_10_34_10</name>
    <dbReference type="NCBI Taxonomy" id="1974495"/>
    <lineage>
        <taxon>Bacteria</taxon>
        <taxon>Candidatus Beckwithiibacteriota</taxon>
    </lineage>
</organism>
<evidence type="ECO:0000313" key="2">
    <source>
        <dbReference type="Proteomes" id="UP000230093"/>
    </source>
</evidence>
<comment type="caution">
    <text evidence="1">The sequence shown here is derived from an EMBL/GenBank/DDBJ whole genome shotgun (WGS) entry which is preliminary data.</text>
</comment>
<reference evidence="2" key="1">
    <citation type="submission" date="2017-09" db="EMBL/GenBank/DDBJ databases">
        <title>Depth-based differentiation of microbial function through sediment-hosted aquifers and enrichment of novel symbionts in the deep terrestrial subsurface.</title>
        <authorList>
            <person name="Probst A.J."/>
            <person name="Ladd B."/>
            <person name="Jarett J.K."/>
            <person name="Geller-Mcgrath D.E."/>
            <person name="Sieber C.M.K."/>
            <person name="Emerson J.B."/>
            <person name="Anantharaman K."/>
            <person name="Thomas B.C."/>
            <person name="Malmstrom R."/>
            <person name="Stieglmeier M."/>
            <person name="Klingl A."/>
            <person name="Woyke T."/>
            <person name="Ryan C.M."/>
            <person name="Banfield J.F."/>
        </authorList>
    </citation>
    <scope>NUCLEOTIDE SEQUENCE [LARGE SCALE GENOMIC DNA]</scope>
</reference>